<dbReference type="CDD" id="cd01748">
    <property type="entry name" value="GATase1_IGP_Synthase"/>
    <property type="match status" value="1"/>
</dbReference>
<evidence type="ECO:0000256" key="11">
    <source>
        <dbReference type="PIRSR" id="PIRSR000495-1"/>
    </source>
</evidence>
<comment type="catalytic activity">
    <reaction evidence="9 10">
        <text>L-glutamine + H2O = L-glutamate + NH4(+)</text>
        <dbReference type="Rhea" id="RHEA:15889"/>
        <dbReference type="ChEBI" id="CHEBI:15377"/>
        <dbReference type="ChEBI" id="CHEBI:28938"/>
        <dbReference type="ChEBI" id="CHEBI:29985"/>
        <dbReference type="ChEBI" id="CHEBI:58359"/>
        <dbReference type="EC" id="3.5.1.2"/>
    </reaction>
</comment>
<dbReference type="InterPro" id="IPR017926">
    <property type="entry name" value="GATASE"/>
</dbReference>
<comment type="caution">
    <text evidence="13">The sequence shown here is derived from an EMBL/GenBank/DDBJ whole genome shotgun (WGS) entry which is preliminary data.</text>
</comment>
<dbReference type="NCBIfam" id="TIGR01855">
    <property type="entry name" value="IMP_synth_hisH"/>
    <property type="match status" value="1"/>
</dbReference>
<dbReference type="PANTHER" id="PTHR42701:SF1">
    <property type="entry name" value="IMIDAZOLE GLYCEROL PHOSPHATE SYNTHASE SUBUNIT HISH"/>
    <property type="match status" value="1"/>
</dbReference>
<evidence type="ECO:0000256" key="8">
    <source>
        <dbReference type="ARBA" id="ARBA00047838"/>
    </source>
</evidence>
<dbReference type="EMBL" id="RPOK01000006">
    <property type="protein sequence ID" value="RPJ64986.1"/>
    <property type="molecule type" value="Genomic_DNA"/>
</dbReference>
<dbReference type="GO" id="GO:0000107">
    <property type="term" value="F:imidazoleglycerol-phosphate synthase activity"/>
    <property type="evidence" value="ECO:0007669"/>
    <property type="project" value="UniProtKB-UniRule"/>
</dbReference>
<evidence type="ECO:0000256" key="1">
    <source>
        <dbReference type="ARBA" id="ARBA00005091"/>
    </source>
</evidence>
<evidence type="ECO:0000256" key="6">
    <source>
        <dbReference type="ARBA" id="ARBA00023102"/>
    </source>
</evidence>
<organism evidence="13 14">
    <name type="scientific">Alteromonas sediminis</name>
    <dbReference type="NCBI Taxonomy" id="2259342"/>
    <lineage>
        <taxon>Bacteria</taxon>
        <taxon>Pseudomonadati</taxon>
        <taxon>Pseudomonadota</taxon>
        <taxon>Gammaproteobacteria</taxon>
        <taxon>Alteromonadales</taxon>
        <taxon>Alteromonadaceae</taxon>
        <taxon>Alteromonas/Salinimonas group</taxon>
        <taxon>Alteromonas</taxon>
    </lineage>
</organism>
<evidence type="ECO:0000256" key="10">
    <source>
        <dbReference type="HAMAP-Rule" id="MF_00278"/>
    </source>
</evidence>
<dbReference type="GO" id="GO:0004359">
    <property type="term" value="F:glutaminase activity"/>
    <property type="evidence" value="ECO:0007669"/>
    <property type="project" value="UniProtKB-EC"/>
</dbReference>
<dbReference type="PANTHER" id="PTHR42701">
    <property type="entry name" value="IMIDAZOLE GLYCEROL PHOSPHATE SYNTHASE SUBUNIT HISH"/>
    <property type="match status" value="1"/>
</dbReference>
<feature type="active site" evidence="10 11">
    <location>
        <position position="194"/>
    </location>
</feature>
<dbReference type="HAMAP" id="MF_00278">
    <property type="entry name" value="HisH"/>
    <property type="match status" value="1"/>
</dbReference>
<evidence type="ECO:0000256" key="9">
    <source>
        <dbReference type="ARBA" id="ARBA00049534"/>
    </source>
</evidence>
<evidence type="ECO:0000259" key="12">
    <source>
        <dbReference type="Pfam" id="PF00117"/>
    </source>
</evidence>
<evidence type="ECO:0000256" key="7">
    <source>
        <dbReference type="ARBA" id="ARBA00023239"/>
    </source>
</evidence>
<comment type="function">
    <text evidence="10">IGPS catalyzes the conversion of PRFAR and glutamine to IGP, AICAR and glutamate. The HisH subunit catalyzes the hydrolysis of glutamine to glutamate and ammonia as part of the synthesis of IGP and AICAR. The resulting ammonia molecule is channeled to the active site of HisF.</text>
</comment>
<dbReference type="PIRSF" id="PIRSF000495">
    <property type="entry name" value="Amidotransf_hisH"/>
    <property type="match status" value="1"/>
</dbReference>
<feature type="domain" description="Glutamine amidotransferase" evidence="12">
    <location>
        <begin position="7"/>
        <end position="208"/>
    </location>
</feature>
<accession>A0A3N5XYI6</accession>
<dbReference type="GO" id="GO:0005737">
    <property type="term" value="C:cytoplasm"/>
    <property type="evidence" value="ECO:0007669"/>
    <property type="project" value="UniProtKB-SubCell"/>
</dbReference>
<comment type="pathway">
    <text evidence="1 10">Amino-acid biosynthesis; L-histidine biosynthesis; L-histidine from 5-phospho-alpha-D-ribose 1-diphosphate: step 5/9.</text>
</comment>
<dbReference type="AlphaFoldDB" id="A0A3N5XYI6"/>
<dbReference type="GO" id="GO:0000105">
    <property type="term" value="P:L-histidine biosynthetic process"/>
    <property type="evidence" value="ECO:0007669"/>
    <property type="project" value="UniProtKB-UniRule"/>
</dbReference>
<evidence type="ECO:0000256" key="5">
    <source>
        <dbReference type="ARBA" id="ARBA00022962"/>
    </source>
</evidence>
<dbReference type="EC" id="3.5.1.2" evidence="10"/>
<dbReference type="GO" id="GO:0016829">
    <property type="term" value="F:lyase activity"/>
    <property type="evidence" value="ECO:0007669"/>
    <property type="project" value="UniProtKB-KW"/>
</dbReference>
<keyword evidence="14" id="KW-1185">Reference proteome</keyword>
<dbReference type="InterPro" id="IPR029062">
    <property type="entry name" value="Class_I_gatase-like"/>
</dbReference>
<sequence length="213" mass="23047">MLNNIFILDIGLGNVKSIANAFSVLGHTTTLSCDKQALLNSAQGLVIPGVGAFSEGMKRIAQRDLIDTIITFANSGRPTLGICLGMQMLFDGSDEFGYCQGLGLIPGQVQKLPLPKGSKLPNIGWGRLKPNKAYKGSNSIVSEDIASQPFYFVHSYAAKPKDNSHTATYSDYCGVDFCSTVNNNNIWGCQYHPEKSGPNGLQLLKRFAQQVVK</sequence>
<keyword evidence="3 10" id="KW-0028">Amino-acid biosynthesis</keyword>
<comment type="subcellular location">
    <subcellularLocation>
        <location evidence="10">Cytoplasm</location>
    </subcellularLocation>
</comment>
<dbReference type="UniPathway" id="UPA00031">
    <property type="reaction ID" value="UER00010"/>
</dbReference>
<dbReference type="Pfam" id="PF00117">
    <property type="entry name" value="GATase"/>
    <property type="match status" value="1"/>
</dbReference>
<evidence type="ECO:0000256" key="4">
    <source>
        <dbReference type="ARBA" id="ARBA00022801"/>
    </source>
</evidence>
<evidence type="ECO:0000313" key="14">
    <source>
        <dbReference type="Proteomes" id="UP000275281"/>
    </source>
</evidence>
<evidence type="ECO:0000256" key="3">
    <source>
        <dbReference type="ARBA" id="ARBA00022605"/>
    </source>
</evidence>
<keyword evidence="5 10" id="KW-0315">Glutamine amidotransferase</keyword>
<keyword evidence="7 10" id="KW-0456">Lyase</keyword>
<comment type="subunit">
    <text evidence="2 10">Heterodimer of HisH and HisF.</text>
</comment>
<keyword evidence="10" id="KW-0963">Cytoplasm</keyword>
<dbReference type="PROSITE" id="PS51273">
    <property type="entry name" value="GATASE_TYPE_1"/>
    <property type="match status" value="1"/>
</dbReference>
<feature type="active site" evidence="10 11">
    <location>
        <position position="192"/>
    </location>
</feature>
<reference evidence="13 14" key="1">
    <citation type="submission" date="2018-11" db="EMBL/GenBank/DDBJ databases">
        <authorList>
            <person name="Ye M.-Q."/>
            <person name="Du Z.-J."/>
        </authorList>
    </citation>
    <scope>NUCLEOTIDE SEQUENCE [LARGE SCALE GENOMIC DNA]</scope>
    <source>
        <strain evidence="13 14">U0105</strain>
    </source>
</reference>
<dbReference type="InterPro" id="IPR010139">
    <property type="entry name" value="Imidazole-glycPsynth_HisH"/>
</dbReference>
<proteinExistence type="inferred from homology"/>
<evidence type="ECO:0000256" key="2">
    <source>
        <dbReference type="ARBA" id="ARBA00011152"/>
    </source>
</evidence>
<dbReference type="SUPFAM" id="SSF52317">
    <property type="entry name" value="Class I glutamine amidotransferase-like"/>
    <property type="match status" value="1"/>
</dbReference>
<gene>
    <name evidence="10 13" type="primary">hisH</name>
    <name evidence="13" type="ORF">DRW07_16840</name>
</gene>
<evidence type="ECO:0000313" key="13">
    <source>
        <dbReference type="EMBL" id="RPJ64986.1"/>
    </source>
</evidence>
<dbReference type="EC" id="4.3.2.10" evidence="10"/>
<dbReference type="Gene3D" id="3.40.50.880">
    <property type="match status" value="1"/>
</dbReference>
<keyword evidence="4 10" id="KW-0378">Hydrolase</keyword>
<keyword evidence="6 10" id="KW-0368">Histidine biosynthesis</keyword>
<dbReference type="Proteomes" id="UP000275281">
    <property type="component" value="Unassembled WGS sequence"/>
</dbReference>
<name>A0A3N5XYI6_9ALTE</name>
<comment type="catalytic activity">
    <reaction evidence="8 10">
        <text>5-[(5-phospho-1-deoxy-D-ribulos-1-ylimino)methylamino]-1-(5-phospho-beta-D-ribosyl)imidazole-4-carboxamide + L-glutamine = D-erythro-1-(imidazol-4-yl)glycerol 3-phosphate + 5-amino-1-(5-phospho-beta-D-ribosyl)imidazole-4-carboxamide + L-glutamate + H(+)</text>
        <dbReference type="Rhea" id="RHEA:24793"/>
        <dbReference type="ChEBI" id="CHEBI:15378"/>
        <dbReference type="ChEBI" id="CHEBI:29985"/>
        <dbReference type="ChEBI" id="CHEBI:58278"/>
        <dbReference type="ChEBI" id="CHEBI:58359"/>
        <dbReference type="ChEBI" id="CHEBI:58475"/>
        <dbReference type="ChEBI" id="CHEBI:58525"/>
        <dbReference type="EC" id="4.3.2.10"/>
    </reaction>
</comment>
<protein>
    <recommendedName>
        <fullName evidence="10">Imidazole glycerol phosphate synthase subunit HisH</fullName>
        <ecNumber evidence="10">4.3.2.10</ecNumber>
    </recommendedName>
    <alternativeName>
        <fullName evidence="10">IGP synthase glutaminase subunit</fullName>
        <ecNumber evidence="10">3.5.1.2</ecNumber>
    </alternativeName>
    <alternativeName>
        <fullName evidence="10">IGP synthase subunit HisH</fullName>
    </alternativeName>
    <alternativeName>
        <fullName evidence="10">ImGP synthase subunit HisH</fullName>
        <shortName evidence="10">IGPS subunit HisH</shortName>
    </alternativeName>
</protein>
<dbReference type="OrthoDB" id="9807137at2"/>
<feature type="active site" description="Nucleophile" evidence="10 11">
    <location>
        <position position="83"/>
    </location>
</feature>